<gene>
    <name evidence="2" type="ORF">S01H4_06392</name>
</gene>
<comment type="caution">
    <text evidence="2">The sequence shown here is derived from an EMBL/GenBank/DDBJ whole genome shotgun (WGS) entry which is preliminary data.</text>
</comment>
<dbReference type="PROSITE" id="PS50802">
    <property type="entry name" value="OTU"/>
    <property type="match status" value="1"/>
</dbReference>
<evidence type="ECO:0000259" key="1">
    <source>
        <dbReference type="PROSITE" id="PS50802"/>
    </source>
</evidence>
<protein>
    <recommendedName>
        <fullName evidence="1">OTU domain-containing protein</fullName>
    </recommendedName>
</protein>
<name>X1APF9_9ZZZZ</name>
<feature type="domain" description="OTU" evidence="1">
    <location>
        <begin position="20"/>
        <end position="116"/>
    </location>
</feature>
<dbReference type="InterPro" id="IPR003323">
    <property type="entry name" value="OTU_dom"/>
</dbReference>
<evidence type="ECO:0000313" key="2">
    <source>
        <dbReference type="EMBL" id="GAG74178.1"/>
    </source>
</evidence>
<proteinExistence type="predicted"/>
<accession>X1APF9</accession>
<dbReference type="AlphaFoldDB" id="X1APF9"/>
<reference evidence="2" key="1">
    <citation type="journal article" date="2014" name="Front. Microbiol.">
        <title>High frequency of phylogenetically diverse reductive dehalogenase-homologous genes in deep subseafloor sedimentary metagenomes.</title>
        <authorList>
            <person name="Kawai M."/>
            <person name="Futagami T."/>
            <person name="Toyoda A."/>
            <person name="Takaki Y."/>
            <person name="Nishi S."/>
            <person name="Hori S."/>
            <person name="Arai W."/>
            <person name="Tsubouchi T."/>
            <person name="Morono Y."/>
            <person name="Uchiyama I."/>
            <person name="Ito T."/>
            <person name="Fujiyama A."/>
            <person name="Inagaki F."/>
            <person name="Takami H."/>
        </authorList>
    </citation>
    <scope>NUCLEOTIDE SEQUENCE</scope>
    <source>
        <strain evidence="2">Expedition CK06-06</strain>
    </source>
</reference>
<organism evidence="2">
    <name type="scientific">marine sediment metagenome</name>
    <dbReference type="NCBI Taxonomy" id="412755"/>
    <lineage>
        <taxon>unclassified sequences</taxon>
        <taxon>metagenomes</taxon>
        <taxon>ecological metagenomes</taxon>
    </lineage>
</organism>
<dbReference type="EMBL" id="BART01001965">
    <property type="protein sequence ID" value="GAG74178.1"/>
    <property type="molecule type" value="Genomic_DNA"/>
</dbReference>
<feature type="non-terminal residue" evidence="2">
    <location>
        <position position="116"/>
    </location>
</feature>
<sequence length="116" mass="13518">MSKETEKLNWSNTPFSYNGLVRFKTIKDGSCFFHAIVGSFYAPYQKQIENGKKFDRRKFIKKLRKDLSNGLDKSKDGEPIPYLKLSRGKLPTLAIEEGEKYTLENMKKELDSDEWS</sequence>